<reference evidence="1 2" key="1">
    <citation type="submission" date="2014-04" db="EMBL/GenBank/DDBJ databases">
        <title>Evolutionary Origins and Diversification of the Mycorrhizal Mutualists.</title>
        <authorList>
            <consortium name="DOE Joint Genome Institute"/>
            <consortium name="Mycorrhizal Genomics Consortium"/>
            <person name="Kohler A."/>
            <person name="Kuo A."/>
            <person name="Nagy L.G."/>
            <person name="Floudas D."/>
            <person name="Copeland A."/>
            <person name="Barry K.W."/>
            <person name="Cichocki N."/>
            <person name="Veneault-Fourrey C."/>
            <person name="LaButti K."/>
            <person name="Lindquist E.A."/>
            <person name="Lipzen A."/>
            <person name="Lundell T."/>
            <person name="Morin E."/>
            <person name="Murat C."/>
            <person name="Riley R."/>
            <person name="Ohm R."/>
            <person name="Sun H."/>
            <person name="Tunlid A."/>
            <person name="Henrissat B."/>
            <person name="Grigoriev I.V."/>
            <person name="Hibbett D.S."/>
            <person name="Martin F."/>
        </authorList>
    </citation>
    <scope>NUCLEOTIDE SEQUENCE [LARGE SCALE GENOMIC DNA]</scope>
    <source>
        <strain evidence="1 2">Koide BX008</strain>
    </source>
</reference>
<dbReference type="InParanoid" id="A0A0C2X7M8"/>
<proteinExistence type="predicted"/>
<gene>
    <name evidence="1" type="ORF">M378DRAFT_162915</name>
</gene>
<protein>
    <submittedName>
        <fullName evidence="1">Uncharacterized protein</fullName>
    </submittedName>
</protein>
<name>A0A0C2X7M8_AMAMK</name>
<evidence type="ECO:0000313" key="2">
    <source>
        <dbReference type="Proteomes" id="UP000054549"/>
    </source>
</evidence>
<evidence type="ECO:0000313" key="1">
    <source>
        <dbReference type="EMBL" id="KIL64763.1"/>
    </source>
</evidence>
<dbReference type="EMBL" id="KN818247">
    <property type="protein sequence ID" value="KIL64763.1"/>
    <property type="molecule type" value="Genomic_DNA"/>
</dbReference>
<sequence>MISGHQTFGKWVSNAVAGLCNSKLRGEDKHMGPRRTCAMFLFSCRPILFSLPYARSFCQNEDQSIRFLPSNLPLGGVCISASRNEVLELIVWIMIPGS</sequence>
<dbReference type="AlphaFoldDB" id="A0A0C2X7M8"/>
<organism evidence="1 2">
    <name type="scientific">Amanita muscaria (strain Koide BX008)</name>
    <dbReference type="NCBI Taxonomy" id="946122"/>
    <lineage>
        <taxon>Eukaryota</taxon>
        <taxon>Fungi</taxon>
        <taxon>Dikarya</taxon>
        <taxon>Basidiomycota</taxon>
        <taxon>Agaricomycotina</taxon>
        <taxon>Agaricomycetes</taxon>
        <taxon>Agaricomycetidae</taxon>
        <taxon>Agaricales</taxon>
        <taxon>Pluteineae</taxon>
        <taxon>Amanitaceae</taxon>
        <taxon>Amanita</taxon>
    </lineage>
</organism>
<keyword evidence="2" id="KW-1185">Reference proteome</keyword>
<accession>A0A0C2X7M8</accession>
<dbReference type="Proteomes" id="UP000054549">
    <property type="component" value="Unassembled WGS sequence"/>
</dbReference>
<dbReference type="HOGENOM" id="CLU_2333180_0_0_1"/>